<dbReference type="PANTHER" id="PTHR11211:SF47">
    <property type="entry name" value="IROQUOIS HOMEOBOX PROTEIN 6A"/>
    <property type="match status" value="1"/>
</dbReference>
<comment type="subcellular location">
    <subcellularLocation>
        <location evidence="1 11">Nucleus</location>
    </subcellularLocation>
</comment>
<dbReference type="PANTHER" id="PTHR11211">
    <property type="entry name" value="IROQUOIS-CLASS HOMEODOMAIN PROTEIN IRX"/>
    <property type="match status" value="1"/>
</dbReference>
<dbReference type="GO" id="GO:0009953">
    <property type="term" value="P:dorsal/ventral pattern formation"/>
    <property type="evidence" value="ECO:0007669"/>
    <property type="project" value="UniProtKB-ARBA"/>
</dbReference>
<evidence type="ECO:0000259" key="13">
    <source>
        <dbReference type="PROSITE" id="PS50071"/>
    </source>
</evidence>
<evidence type="ECO:0000256" key="8">
    <source>
        <dbReference type="ARBA" id="ARBA00023155"/>
    </source>
</evidence>
<evidence type="ECO:0000256" key="12">
    <source>
        <dbReference type="SAM" id="MobiDB-lite"/>
    </source>
</evidence>
<evidence type="ECO:0000256" key="6">
    <source>
        <dbReference type="ARBA" id="ARBA00023015"/>
    </source>
</evidence>
<dbReference type="FunFam" id="1.10.10.60:FF:000003">
    <property type="entry name" value="Iroquois-class homeobox protein IRX"/>
    <property type="match status" value="1"/>
</dbReference>
<dbReference type="InterPro" id="IPR008422">
    <property type="entry name" value="KN_HD"/>
</dbReference>
<evidence type="ECO:0000256" key="1">
    <source>
        <dbReference type="ARBA" id="ARBA00004123"/>
    </source>
</evidence>
<keyword evidence="8 11" id="KW-0371">Homeobox</keyword>
<feature type="domain" description="Homeobox" evidence="13">
    <location>
        <begin position="143"/>
        <end position="206"/>
    </location>
</feature>
<dbReference type="GO" id="GO:0030154">
    <property type="term" value="P:cell differentiation"/>
    <property type="evidence" value="ECO:0007669"/>
    <property type="project" value="UniProtKB-KW"/>
</dbReference>
<evidence type="ECO:0000256" key="7">
    <source>
        <dbReference type="ARBA" id="ARBA00023125"/>
    </source>
</evidence>
<feature type="region of interest" description="Disordered" evidence="12">
    <location>
        <begin position="207"/>
        <end position="240"/>
    </location>
</feature>
<keyword evidence="7 11" id="KW-0238">DNA-binding</keyword>
<keyword evidence="4" id="KW-0221">Differentiation</keyword>
<dbReference type="Gene3D" id="1.10.10.60">
    <property type="entry name" value="Homeodomain-like"/>
    <property type="match status" value="1"/>
</dbReference>
<dbReference type="GO" id="GO:0009954">
    <property type="term" value="P:proximal/distal pattern formation"/>
    <property type="evidence" value="ECO:0007669"/>
    <property type="project" value="UniProtKB-ARBA"/>
</dbReference>
<keyword evidence="10 11" id="KW-0539">Nucleus</keyword>
<name>A0A803J5P0_XENTR</name>
<evidence type="ECO:0000256" key="10">
    <source>
        <dbReference type="ARBA" id="ARBA00023242"/>
    </source>
</evidence>
<evidence type="ECO:0000256" key="4">
    <source>
        <dbReference type="ARBA" id="ARBA00022782"/>
    </source>
</evidence>
<keyword evidence="9" id="KW-0804">Transcription</keyword>
<dbReference type="CDD" id="cd00086">
    <property type="entry name" value="homeodomain"/>
    <property type="match status" value="1"/>
</dbReference>
<accession>A0A803J5P0</accession>
<feature type="DNA-binding region" description="Homeobox" evidence="11">
    <location>
        <begin position="145"/>
        <end position="207"/>
    </location>
</feature>
<organism evidence="14">
    <name type="scientific">Xenopus tropicalis</name>
    <name type="common">Western clawed frog</name>
    <name type="synonym">Silurana tropicalis</name>
    <dbReference type="NCBI Taxonomy" id="8364"/>
    <lineage>
        <taxon>Eukaryota</taxon>
        <taxon>Metazoa</taxon>
        <taxon>Chordata</taxon>
        <taxon>Craniata</taxon>
        <taxon>Vertebrata</taxon>
        <taxon>Euteleostomi</taxon>
        <taxon>Amphibia</taxon>
        <taxon>Batrachia</taxon>
        <taxon>Anura</taxon>
        <taxon>Pipoidea</taxon>
        <taxon>Pipidae</taxon>
        <taxon>Xenopodinae</taxon>
        <taxon>Xenopus</taxon>
        <taxon>Silurana</taxon>
    </lineage>
</organism>
<evidence type="ECO:0000313" key="14">
    <source>
        <dbReference type="Ensembl" id="ENSXETP00000103160"/>
    </source>
</evidence>
<proteinExistence type="inferred from homology"/>
<keyword evidence="5" id="KW-0524">Neurogenesis</keyword>
<dbReference type="GO" id="GO:0005634">
    <property type="term" value="C:nucleus"/>
    <property type="evidence" value="ECO:0007669"/>
    <property type="project" value="UniProtKB-SubCell"/>
</dbReference>
<reference evidence="14" key="2">
    <citation type="submission" date="2021-03" db="UniProtKB">
        <authorList>
            <consortium name="Ensembl"/>
        </authorList>
    </citation>
    <scope>IDENTIFICATION</scope>
</reference>
<dbReference type="FunCoup" id="A0A803J5P0">
    <property type="interactions" value="527"/>
</dbReference>
<evidence type="ECO:0000256" key="11">
    <source>
        <dbReference type="PROSITE-ProRule" id="PRU00108"/>
    </source>
</evidence>
<sequence>MVEMSFPQFGYPYSSNSQFLVSTNPSTTCYDSAPRSLPDVPVVSTQTPSIYCPPYENRLLVSSRTDLSLGVYNTTYATASTAYASYIPYNADPTTLYPTLTPQYEMKDSTSSLHPGIAQPAAYYPYEHSLGQYQYDRFGAVDISCSSRRKNATRENTSTLKTWLYEHRKNPYPTKGEKIMLAIITKMTLTQVSTWFANARRRLKKENKMTWSPKNKAMDEKKDEKQEDYNSGCEDQDKTTCKNGKKLRSVQIMDCNNMYHDTESDSKHIPSPSASSNSYRSRSSECNLTPSDTSYDLYCNEANAEDYSGFEKNTLQENSDHLVTYGTTGKPRIWSLAHTAASSIAVEIENDKKSLSPKCVFVKKIHSGSGYSICKEMKALQHIKPQIQTDNDCEVPPPTTRMFRSSSFNVESFQLNCSYPVLGESFQLSSSAEGIAKPLKTRLECQSLKQFNQMHEKDLLRTAFKPVIKR</sequence>
<dbReference type="SMART" id="SM00389">
    <property type="entry name" value="HOX"/>
    <property type="match status" value="1"/>
</dbReference>
<dbReference type="InParanoid" id="A0A803J5P0"/>
<feature type="region of interest" description="Disordered" evidence="12">
    <location>
        <begin position="261"/>
        <end position="287"/>
    </location>
</feature>
<protein>
    <recommendedName>
        <fullName evidence="13">Homeobox domain-containing protein</fullName>
    </recommendedName>
</protein>
<keyword evidence="6" id="KW-0805">Transcription regulation</keyword>
<dbReference type="PROSITE" id="PS00027">
    <property type="entry name" value="HOMEOBOX_1"/>
    <property type="match status" value="1"/>
</dbReference>
<evidence type="ECO:0000256" key="5">
    <source>
        <dbReference type="ARBA" id="ARBA00022902"/>
    </source>
</evidence>
<evidence type="ECO:0000256" key="3">
    <source>
        <dbReference type="ARBA" id="ARBA00022473"/>
    </source>
</evidence>
<dbReference type="GO" id="GO:0007420">
    <property type="term" value="P:brain development"/>
    <property type="evidence" value="ECO:0007669"/>
    <property type="project" value="UniProtKB-ARBA"/>
</dbReference>
<evidence type="ECO:0000256" key="9">
    <source>
        <dbReference type="ARBA" id="ARBA00023163"/>
    </source>
</evidence>
<dbReference type="GeneTree" id="ENSGT00940000159909"/>
<dbReference type="SMART" id="SM00548">
    <property type="entry name" value="IRO"/>
    <property type="match status" value="1"/>
</dbReference>
<dbReference type="SUPFAM" id="SSF46689">
    <property type="entry name" value="Homeodomain-like"/>
    <property type="match status" value="1"/>
</dbReference>
<dbReference type="PROSITE" id="PS50071">
    <property type="entry name" value="HOMEOBOX_2"/>
    <property type="match status" value="1"/>
</dbReference>
<reference evidence="14" key="1">
    <citation type="journal article" date="2010" name="Science">
        <title>The genome of the Western clawed frog Xenopus tropicalis.</title>
        <authorList>
            <person name="Hellsten U."/>
            <person name="Harland R.M."/>
            <person name="Gilchrist M.J."/>
            <person name="Hendrix D."/>
            <person name="Jurka J."/>
            <person name="Kapitonov V."/>
            <person name="Ovcharenko I."/>
            <person name="Putnam N.H."/>
            <person name="Shu S."/>
            <person name="Taher L."/>
            <person name="Blitz I.L."/>
            <person name="Blumberg B."/>
            <person name="Dichmann D.S."/>
            <person name="Dubchak I."/>
            <person name="Amaya E."/>
            <person name="Detter J.C."/>
            <person name="Fletcher R."/>
            <person name="Gerhard D.S."/>
            <person name="Goodstein D."/>
            <person name="Graves T."/>
            <person name="Grigoriev I.V."/>
            <person name="Grimwood J."/>
            <person name="Kawashima T."/>
            <person name="Lindquist E."/>
            <person name="Lucas S.M."/>
            <person name="Mead P.E."/>
            <person name="Mitros T."/>
            <person name="Ogino H."/>
            <person name="Ohta Y."/>
            <person name="Poliakov A.V."/>
            <person name="Pollet N."/>
            <person name="Robert J."/>
            <person name="Salamov A."/>
            <person name="Sater A.K."/>
            <person name="Schmutz J."/>
            <person name="Terry A."/>
            <person name="Vize P.D."/>
            <person name="Warren W.C."/>
            <person name="Wells D."/>
            <person name="Wills A."/>
            <person name="Wilson R.K."/>
            <person name="Zimmerman L.B."/>
            <person name="Zorn A.M."/>
            <person name="Grainger R."/>
            <person name="Grammer T."/>
            <person name="Khokha M.K."/>
            <person name="Richardson P.M."/>
            <person name="Rokhsar D.S."/>
        </authorList>
    </citation>
    <scope>NUCLEOTIDE SEQUENCE [LARGE SCALE GENOMIC DNA]</scope>
    <source>
        <strain evidence="14">Nigerian</strain>
    </source>
</reference>
<dbReference type="InterPro" id="IPR003893">
    <property type="entry name" value="Iroquois_homeo"/>
</dbReference>
<dbReference type="Ensembl" id="ENSXETT00000108554">
    <property type="protein sequence ID" value="ENSXETP00000103160"/>
    <property type="gene ID" value="ENSXETG00000036488"/>
</dbReference>
<dbReference type="GO" id="GO:0000981">
    <property type="term" value="F:DNA-binding transcription factor activity, RNA polymerase II-specific"/>
    <property type="evidence" value="ECO:0007669"/>
    <property type="project" value="InterPro"/>
</dbReference>
<dbReference type="GO" id="GO:0003677">
    <property type="term" value="F:DNA binding"/>
    <property type="evidence" value="ECO:0007669"/>
    <property type="project" value="UniProtKB-UniRule"/>
</dbReference>
<feature type="compositionally biased region" description="Basic and acidic residues" evidence="12">
    <location>
        <begin position="216"/>
        <end position="228"/>
    </location>
</feature>
<dbReference type="Pfam" id="PF05920">
    <property type="entry name" value="Homeobox_KN"/>
    <property type="match status" value="1"/>
</dbReference>
<dbReference type="InterPro" id="IPR009057">
    <property type="entry name" value="Homeodomain-like_sf"/>
</dbReference>
<dbReference type="InterPro" id="IPR017970">
    <property type="entry name" value="Homeobox_CS"/>
</dbReference>
<comment type="similarity">
    <text evidence="2">Belongs to the TALE/IRO homeobox family.</text>
</comment>
<keyword evidence="3" id="KW-0217">Developmental protein</keyword>
<dbReference type="InterPro" id="IPR001356">
    <property type="entry name" value="HD"/>
</dbReference>
<evidence type="ECO:0000256" key="2">
    <source>
        <dbReference type="ARBA" id="ARBA00008446"/>
    </source>
</evidence>
<feature type="compositionally biased region" description="Low complexity" evidence="12">
    <location>
        <begin position="269"/>
        <end position="281"/>
    </location>
</feature>
<dbReference type="AlphaFoldDB" id="A0A803J5P0"/>